<dbReference type="Proteomes" id="UP000186308">
    <property type="component" value="Unassembled WGS sequence"/>
</dbReference>
<dbReference type="InterPro" id="IPR007813">
    <property type="entry name" value="PilN"/>
</dbReference>
<dbReference type="RefSeq" id="WP_051657497.1">
    <property type="nucleotide sequence ID" value="NZ_FTNE01000001.1"/>
</dbReference>
<dbReference type="Pfam" id="PF05137">
    <property type="entry name" value="PilN"/>
    <property type="match status" value="1"/>
</dbReference>
<evidence type="ECO:0000313" key="1">
    <source>
        <dbReference type="EMBL" id="SIQ10525.1"/>
    </source>
</evidence>
<accession>A0A8G2FF07</accession>
<protein>
    <submittedName>
        <fullName evidence="1">General secretion pathway protein L</fullName>
    </submittedName>
</protein>
<dbReference type="PANTHER" id="PTHR40278:SF1">
    <property type="entry name" value="DNA UTILIZATION PROTEIN HOFN"/>
    <property type="match status" value="1"/>
</dbReference>
<evidence type="ECO:0000313" key="2">
    <source>
        <dbReference type="Proteomes" id="UP000186308"/>
    </source>
</evidence>
<dbReference type="AlphaFoldDB" id="A0A8G2FF07"/>
<name>A0A8G2FF07_ACIRU</name>
<gene>
    <name evidence="1" type="ORF">SAMN05421828_101289</name>
</gene>
<sequence length="337" mass="35281">MELFRWYGAMIGSLLPAPVRAMMAGGGSGLVVTADPAAPERAVVALRARGGLRDLGTLGALPTLSPALRRAATLVLTAPARLILTTTITLPLAAERHLATAVAFEMDRLTPFDAAEIWFDTEILRRDRASGLLALRLAILPRHSVAPLLDALAAAGLHATRIEAPASDGMTSLTLDHAAPPARRLDRVLAAMCGLLALACLIIPLARQQIDLAALAAQRSALAQPLHEAEALRARLVAASDGAATLAREQAREGDALAALAAITTALPDRSFLTDVSFRHGVATLDGESPNAAGLVAALSADHRFADPAFAAPVTRALNERADIFSIKVKVRQHGPR</sequence>
<dbReference type="OrthoDB" id="7284406at2"/>
<dbReference type="Gene3D" id="3.30.420.380">
    <property type="match status" value="1"/>
</dbReference>
<proteinExistence type="predicted"/>
<organism evidence="1 2">
    <name type="scientific">Acidiphilium rubrum</name>
    <dbReference type="NCBI Taxonomy" id="526"/>
    <lineage>
        <taxon>Bacteria</taxon>
        <taxon>Pseudomonadati</taxon>
        <taxon>Pseudomonadota</taxon>
        <taxon>Alphaproteobacteria</taxon>
        <taxon>Acetobacterales</taxon>
        <taxon>Acidocellaceae</taxon>
        <taxon>Acidiphilium</taxon>
    </lineage>
</organism>
<dbReference type="SUPFAM" id="SSF53067">
    <property type="entry name" value="Actin-like ATPase domain"/>
    <property type="match status" value="1"/>
</dbReference>
<dbReference type="PANTHER" id="PTHR40278">
    <property type="entry name" value="DNA UTILIZATION PROTEIN HOFN"/>
    <property type="match status" value="1"/>
</dbReference>
<dbReference type="InterPro" id="IPR052534">
    <property type="entry name" value="Extracell_DNA_Util/SecSys_Comp"/>
</dbReference>
<comment type="caution">
    <text evidence="1">The sequence shown here is derived from an EMBL/GenBank/DDBJ whole genome shotgun (WGS) entry which is preliminary data.</text>
</comment>
<reference evidence="1 2" key="1">
    <citation type="submission" date="2017-01" db="EMBL/GenBank/DDBJ databases">
        <authorList>
            <person name="Varghese N."/>
            <person name="Submissions S."/>
        </authorList>
    </citation>
    <scope>NUCLEOTIDE SEQUENCE [LARGE SCALE GENOMIC DNA]</scope>
    <source>
        <strain evidence="1 2">ATCC 35905</strain>
    </source>
</reference>
<keyword evidence="2" id="KW-1185">Reference proteome</keyword>
<dbReference type="InterPro" id="IPR043129">
    <property type="entry name" value="ATPase_NBD"/>
</dbReference>
<dbReference type="EMBL" id="FTNE01000001">
    <property type="protein sequence ID" value="SIQ10525.1"/>
    <property type="molecule type" value="Genomic_DNA"/>
</dbReference>